<protein>
    <submittedName>
        <fullName evidence="1">Uncharacterized protein</fullName>
    </submittedName>
</protein>
<dbReference type="GO" id="GO:0016491">
    <property type="term" value="F:oxidoreductase activity"/>
    <property type="evidence" value="ECO:0007669"/>
    <property type="project" value="InterPro"/>
</dbReference>
<dbReference type="AlphaFoldDB" id="A0A6A6NG93"/>
<reference evidence="1 2" key="1">
    <citation type="journal article" date="2020" name="Mol. Plant">
        <title>The Chromosome-Based Rubber Tree Genome Provides New Insights into Spurge Genome Evolution and Rubber Biosynthesis.</title>
        <authorList>
            <person name="Liu J."/>
            <person name="Shi C."/>
            <person name="Shi C.C."/>
            <person name="Li W."/>
            <person name="Zhang Q.J."/>
            <person name="Zhang Y."/>
            <person name="Li K."/>
            <person name="Lu H.F."/>
            <person name="Shi C."/>
            <person name="Zhu S.T."/>
            <person name="Xiao Z.Y."/>
            <person name="Nan H."/>
            <person name="Yue Y."/>
            <person name="Zhu X.G."/>
            <person name="Wu Y."/>
            <person name="Hong X.N."/>
            <person name="Fan G.Y."/>
            <person name="Tong Y."/>
            <person name="Zhang D."/>
            <person name="Mao C.L."/>
            <person name="Liu Y.L."/>
            <person name="Hao S.J."/>
            <person name="Liu W.Q."/>
            <person name="Lv M.Q."/>
            <person name="Zhang H.B."/>
            <person name="Liu Y."/>
            <person name="Hu-Tang G.R."/>
            <person name="Wang J.P."/>
            <person name="Wang J.H."/>
            <person name="Sun Y.H."/>
            <person name="Ni S.B."/>
            <person name="Chen W.B."/>
            <person name="Zhang X.C."/>
            <person name="Jiao Y.N."/>
            <person name="Eichler E.E."/>
            <person name="Li G.H."/>
            <person name="Liu X."/>
            <person name="Gao L.Z."/>
        </authorList>
    </citation>
    <scope>NUCLEOTIDE SEQUENCE [LARGE SCALE GENOMIC DNA]</scope>
    <source>
        <strain evidence="2">cv. GT1</strain>
        <tissue evidence="1">Leaf</tissue>
    </source>
</reference>
<proteinExistence type="predicted"/>
<gene>
    <name evidence="1" type="ORF">GH714_008797</name>
</gene>
<dbReference type="InterPro" id="IPR002812">
    <property type="entry name" value="DHQS"/>
</dbReference>
<accession>A0A6A6NG93</accession>
<sequence length="221" mass="24807">MIVCIRGEDESDTSSPRRTSMANNTLAEVFVPQGSPSSINIVKHVVIVMDALKGFSREPLQWALDHVIRTRCTITLLGVMPWLPLPLSLKTWLDVWTFALEDLSALKCRSDWKNNNDLKYQKVRGIIELCEQKGAGRSEPTTNLHATFVVLDRHLRKNRAFFAERLPSSVVMMKSDGEVDMLKIQSTIDHSDLTPQESPTTIIPTPEVILSKALSSKVKNP</sequence>
<dbReference type="PANTHER" id="PTHR33563">
    <property type="match status" value="1"/>
</dbReference>
<evidence type="ECO:0000313" key="2">
    <source>
        <dbReference type="Proteomes" id="UP000467840"/>
    </source>
</evidence>
<comment type="caution">
    <text evidence="1">The sequence shown here is derived from an EMBL/GenBank/DDBJ whole genome shotgun (WGS) entry which is preliminary data.</text>
</comment>
<dbReference type="GO" id="GO:0009073">
    <property type="term" value="P:aromatic amino acid family biosynthetic process"/>
    <property type="evidence" value="ECO:0007669"/>
    <property type="project" value="InterPro"/>
</dbReference>
<keyword evidence="2" id="KW-1185">Reference proteome</keyword>
<organism evidence="1 2">
    <name type="scientific">Hevea brasiliensis</name>
    <name type="common">Para rubber tree</name>
    <name type="synonym">Siphonia brasiliensis</name>
    <dbReference type="NCBI Taxonomy" id="3981"/>
    <lineage>
        <taxon>Eukaryota</taxon>
        <taxon>Viridiplantae</taxon>
        <taxon>Streptophyta</taxon>
        <taxon>Embryophyta</taxon>
        <taxon>Tracheophyta</taxon>
        <taxon>Spermatophyta</taxon>
        <taxon>Magnoliopsida</taxon>
        <taxon>eudicotyledons</taxon>
        <taxon>Gunneridae</taxon>
        <taxon>Pentapetalae</taxon>
        <taxon>rosids</taxon>
        <taxon>fabids</taxon>
        <taxon>Malpighiales</taxon>
        <taxon>Euphorbiaceae</taxon>
        <taxon>Crotonoideae</taxon>
        <taxon>Micrandreae</taxon>
        <taxon>Hevea</taxon>
    </lineage>
</organism>
<dbReference type="PANTHER" id="PTHR33563:SF7">
    <property type="entry name" value="USPA DOMAIN-CONTAINING PROTEIN"/>
    <property type="match status" value="1"/>
</dbReference>
<evidence type="ECO:0000313" key="1">
    <source>
        <dbReference type="EMBL" id="KAF2324156.1"/>
    </source>
</evidence>
<dbReference type="GO" id="GO:0003856">
    <property type="term" value="F:3-dehydroquinate synthase activity"/>
    <property type="evidence" value="ECO:0007669"/>
    <property type="project" value="InterPro"/>
</dbReference>
<dbReference type="Proteomes" id="UP000467840">
    <property type="component" value="Chromosome 5"/>
</dbReference>
<name>A0A6A6NG93_HEVBR</name>
<dbReference type="EMBL" id="JAAGAX010000001">
    <property type="protein sequence ID" value="KAF2324156.1"/>
    <property type="molecule type" value="Genomic_DNA"/>
</dbReference>